<proteinExistence type="predicted"/>
<dbReference type="InterPro" id="IPR050914">
    <property type="entry name" value="snRNP_SmB/NAA38-like"/>
</dbReference>
<dbReference type="SMART" id="SM00651">
    <property type="entry name" value="Sm"/>
    <property type="match status" value="1"/>
</dbReference>
<name>A0A9Q8P349_PASFU</name>
<dbReference type="GO" id="GO:0031417">
    <property type="term" value="C:NatC complex"/>
    <property type="evidence" value="ECO:0007669"/>
    <property type="project" value="InterPro"/>
</dbReference>
<dbReference type="CDD" id="cd06168">
    <property type="entry name" value="LSMD1"/>
    <property type="match status" value="1"/>
</dbReference>
<gene>
    <name evidence="2" type="ORF">CLAFUR5_02013</name>
</gene>
<dbReference type="Gene3D" id="2.30.30.100">
    <property type="match status" value="1"/>
</dbReference>
<evidence type="ECO:0000313" key="2">
    <source>
        <dbReference type="EMBL" id="UJO11386.1"/>
    </source>
</evidence>
<keyword evidence="3" id="KW-1185">Reference proteome</keyword>
<dbReference type="InterPro" id="IPR010920">
    <property type="entry name" value="LSM_dom_sf"/>
</dbReference>
<dbReference type="Proteomes" id="UP000756132">
    <property type="component" value="Chromosome 1"/>
</dbReference>
<dbReference type="InterPro" id="IPR001163">
    <property type="entry name" value="Sm_dom_euk/arc"/>
</dbReference>
<dbReference type="RefSeq" id="XP_047755752.1">
    <property type="nucleotide sequence ID" value="XM_047901161.1"/>
</dbReference>
<protein>
    <submittedName>
        <fullName evidence="2">Small nuclear ribonucleoprotein-associated protein B</fullName>
    </submittedName>
</protein>
<reference evidence="2" key="2">
    <citation type="journal article" date="2022" name="Microb. Genom.">
        <title>A chromosome-scale genome assembly of the tomato pathogen Cladosporium fulvum reveals a compartmentalized genome architecture and the presence of a dispensable chromosome.</title>
        <authorList>
            <person name="Zaccaron A.Z."/>
            <person name="Chen L.H."/>
            <person name="Samaras A."/>
            <person name="Stergiopoulos I."/>
        </authorList>
    </citation>
    <scope>NUCLEOTIDE SEQUENCE</scope>
    <source>
        <strain evidence="2">Race5_Kim</strain>
    </source>
</reference>
<dbReference type="OMA" id="THEYRCP"/>
<dbReference type="GeneID" id="71981891"/>
<dbReference type="Pfam" id="PF01423">
    <property type="entry name" value="LSM"/>
    <property type="match status" value="1"/>
</dbReference>
<dbReference type="EMBL" id="CP090163">
    <property type="protein sequence ID" value="UJO11386.1"/>
    <property type="molecule type" value="Genomic_DNA"/>
</dbReference>
<dbReference type="OrthoDB" id="368909at2759"/>
<keyword evidence="2" id="KW-0687">Ribonucleoprotein</keyword>
<dbReference type="AlphaFoldDB" id="A0A9Q8P349"/>
<evidence type="ECO:0000313" key="3">
    <source>
        <dbReference type="Proteomes" id="UP000756132"/>
    </source>
</evidence>
<dbReference type="InterPro" id="IPR034110">
    <property type="entry name" value="LSMD1_Sm"/>
</dbReference>
<dbReference type="PANTHER" id="PTHR10701:SF5">
    <property type="entry name" value="N-ALPHA-ACETYLTRANSFERASE 38, NATC AUXILIARY SUBUNIT"/>
    <property type="match status" value="1"/>
</dbReference>
<reference evidence="2" key="1">
    <citation type="submission" date="2021-12" db="EMBL/GenBank/DDBJ databases">
        <authorList>
            <person name="Zaccaron A."/>
            <person name="Stergiopoulos I."/>
        </authorList>
    </citation>
    <scope>NUCLEOTIDE SEQUENCE</scope>
    <source>
        <strain evidence="2">Race5_Kim</strain>
    </source>
</reference>
<accession>A0A9Q8P349</accession>
<evidence type="ECO:0000259" key="1">
    <source>
        <dbReference type="SMART" id="SM00651"/>
    </source>
</evidence>
<dbReference type="SUPFAM" id="SSF50182">
    <property type="entry name" value="Sm-like ribonucleoproteins"/>
    <property type="match status" value="1"/>
</dbReference>
<dbReference type="GO" id="GO:1990904">
    <property type="term" value="C:ribonucleoprotein complex"/>
    <property type="evidence" value="ECO:0007669"/>
    <property type="project" value="UniProtKB-KW"/>
</dbReference>
<dbReference type="KEGG" id="ffu:CLAFUR5_02013"/>
<dbReference type="PANTHER" id="PTHR10701">
    <property type="entry name" value="SMALL NUCLEAR RIBONUCLEOPROTEIN-ASSOCIATED PROTEIN B AND N"/>
    <property type="match status" value="1"/>
</dbReference>
<organism evidence="2 3">
    <name type="scientific">Passalora fulva</name>
    <name type="common">Tomato leaf mold</name>
    <name type="synonym">Cladosporium fulvum</name>
    <dbReference type="NCBI Taxonomy" id="5499"/>
    <lineage>
        <taxon>Eukaryota</taxon>
        <taxon>Fungi</taxon>
        <taxon>Dikarya</taxon>
        <taxon>Ascomycota</taxon>
        <taxon>Pezizomycotina</taxon>
        <taxon>Dothideomycetes</taxon>
        <taxon>Dothideomycetidae</taxon>
        <taxon>Mycosphaerellales</taxon>
        <taxon>Mycosphaerellaceae</taxon>
        <taxon>Fulvia</taxon>
    </lineage>
</organism>
<feature type="domain" description="Sm" evidence="1">
    <location>
        <begin position="12"/>
        <end position="101"/>
    </location>
</feature>
<sequence>MSSTPETEEATSYLTSLLNRTLHIHTNDGRMFVGQMKCTDNERNIILAVTHEYREPSEQDVERAMRRHEKEGATGNFNVDMKKRFVGLVVVPGRFITKIEVEGYT</sequence>